<dbReference type="GO" id="GO:0006935">
    <property type="term" value="P:chemotaxis"/>
    <property type="evidence" value="ECO:0007669"/>
    <property type="project" value="UniProtKB-KW"/>
</dbReference>
<dbReference type="RefSeq" id="WP_116686074.1">
    <property type="nucleotide sequence ID" value="NZ_CAWNYD010000001.1"/>
</dbReference>
<evidence type="ECO:0000256" key="1">
    <source>
        <dbReference type="ARBA" id="ARBA00022500"/>
    </source>
</evidence>
<dbReference type="Proteomes" id="UP000244906">
    <property type="component" value="Unassembled WGS sequence"/>
</dbReference>
<organism evidence="3 4">
    <name type="scientific">Pelagibaculum spongiae</name>
    <dbReference type="NCBI Taxonomy" id="2080658"/>
    <lineage>
        <taxon>Bacteria</taxon>
        <taxon>Pseudomonadati</taxon>
        <taxon>Pseudomonadota</taxon>
        <taxon>Gammaproteobacteria</taxon>
        <taxon>Oceanospirillales</taxon>
        <taxon>Pelagibaculum</taxon>
    </lineage>
</organism>
<evidence type="ECO:0000259" key="2">
    <source>
        <dbReference type="Pfam" id="PF13690"/>
    </source>
</evidence>
<proteinExistence type="predicted"/>
<keyword evidence="4" id="KW-1185">Reference proteome</keyword>
<sequence length="150" mass="16267">MSEAVLQVFIDGVIRYFEHTSDKEVNVGTPYLIDNTKPAALDYTGIIGVSGPSKGCVYFTAPKVLLKHLLLSIGENDTSEGNIIDIVGEVANTISGNARREFGQEFMISVPVVVEGYPSAIHLPQNTRSYVIPISWKSYSASVVICLQSS</sequence>
<dbReference type="InterPro" id="IPR028051">
    <property type="entry name" value="CheX-like_dom"/>
</dbReference>
<dbReference type="Gene3D" id="3.40.1550.10">
    <property type="entry name" value="CheC-like"/>
    <property type="match status" value="1"/>
</dbReference>
<reference evidence="3 4" key="1">
    <citation type="submission" date="2018-04" db="EMBL/GenBank/DDBJ databases">
        <title>Thalassorhabdus spongiae gen. nov., sp. nov., isolated from a marine sponge in South-West Iceland.</title>
        <authorList>
            <person name="Knobloch S."/>
            <person name="Daussin A."/>
            <person name="Johannsson R."/>
            <person name="Marteinsson V.T."/>
        </authorList>
    </citation>
    <scope>NUCLEOTIDE SEQUENCE [LARGE SCALE GENOMIC DNA]</scope>
    <source>
        <strain evidence="3 4">Hp12</strain>
    </source>
</reference>
<dbReference type="OrthoDB" id="9788100at2"/>
<dbReference type="CDD" id="cd17906">
    <property type="entry name" value="CheX"/>
    <property type="match status" value="1"/>
</dbReference>
<dbReference type="AlphaFoldDB" id="A0A2V1H5F5"/>
<evidence type="ECO:0000313" key="4">
    <source>
        <dbReference type="Proteomes" id="UP000244906"/>
    </source>
</evidence>
<feature type="domain" description="Chemotaxis phosphatase CheX-like" evidence="2">
    <location>
        <begin position="43"/>
        <end position="134"/>
    </location>
</feature>
<dbReference type="SUPFAM" id="SSF103039">
    <property type="entry name" value="CheC-like"/>
    <property type="match status" value="1"/>
</dbReference>
<dbReference type="EMBL" id="QDDL01000001">
    <property type="protein sequence ID" value="PVZ72488.1"/>
    <property type="molecule type" value="Genomic_DNA"/>
</dbReference>
<keyword evidence="1" id="KW-0145">Chemotaxis</keyword>
<gene>
    <name evidence="3" type="ORF">DC094_05665</name>
</gene>
<evidence type="ECO:0000313" key="3">
    <source>
        <dbReference type="EMBL" id="PVZ72488.1"/>
    </source>
</evidence>
<dbReference type="InterPro" id="IPR038756">
    <property type="entry name" value="CheX-like"/>
</dbReference>
<dbReference type="Pfam" id="PF13690">
    <property type="entry name" value="CheX"/>
    <property type="match status" value="1"/>
</dbReference>
<name>A0A2V1H5F5_9GAMM</name>
<accession>A0A2V1H5F5</accession>
<dbReference type="PANTHER" id="PTHR39452:SF1">
    <property type="entry name" value="CHEY-P PHOSPHATASE CHEX"/>
    <property type="match status" value="1"/>
</dbReference>
<comment type="caution">
    <text evidence="3">The sequence shown here is derived from an EMBL/GenBank/DDBJ whole genome shotgun (WGS) entry which is preliminary data.</text>
</comment>
<protein>
    <submittedName>
        <fullName evidence="3">Chemotaxis protein CheX</fullName>
    </submittedName>
</protein>
<dbReference type="InterPro" id="IPR028976">
    <property type="entry name" value="CheC-like_sf"/>
</dbReference>
<dbReference type="PANTHER" id="PTHR39452">
    <property type="entry name" value="CHEY-P PHOSPHATASE CHEX"/>
    <property type="match status" value="1"/>
</dbReference>